<keyword evidence="1" id="KW-0732">Signal</keyword>
<sequence>MKLAKISLAAAVALGALSTASFAQPLEEAIKGVDVSGYLRYRYNDDRYSDRNNVKDASETSATHQYKVKADFKTPVVNNVAFNLGILYHNDQATTNRGSGTTPGQGTEQFFGTGLGAGEDGNFGVSTFYATYTPDSTKTTVMIGKQLLNTPVTNAGDEDRGTGILALNSDIPNWTFAAGAFDTFAINDLMKGYIGNERSVTKGLYTLAALANYGDFTAQAWAFAIEDVVKNLFFVELAYKYSMFGIKGQYAYAALDNGDNGLYGKNYLGAGDELAKKNSLYTIEATVDYKPVDFKLGYIGSGNDGYSVSLDDEGKFSKAGKLWWQNNATGVSISALPLGSKALPGKDEEDELTVVYVDLGYKVLDNLRLNIEYVDGEAKFKSPGVANDKREFTELTPGFNYQYSKNLNLSGYYAMLKTDTNTPGEEDEKRNRARLQALYKF</sequence>
<dbReference type="AlphaFoldDB" id="Q7MR22"/>
<dbReference type="RefSeq" id="WP_011139585.1">
    <property type="nucleotide sequence ID" value="NC_005090.1"/>
</dbReference>
<dbReference type="EMBL" id="BX571661">
    <property type="protein sequence ID" value="CAE10802.1"/>
    <property type="molecule type" value="Genomic_DNA"/>
</dbReference>
<name>Q7MR22_WOLSU</name>
<dbReference type="KEGG" id="wsu:WS1780"/>
<protein>
    <recommendedName>
        <fullName evidence="4">Major outer membrane protein</fullName>
    </recommendedName>
</protein>
<gene>
    <name evidence="2" type="ordered locus">WS1780</name>
</gene>
<dbReference type="TCDB" id="1.B.31.1.2">
    <property type="family name" value="the campylobacter jejuni major outer membrane porin (momp) family"/>
</dbReference>
<accession>Q7MR22</accession>
<feature type="chain" id="PRO_5004290063" description="Major outer membrane protein" evidence="1">
    <location>
        <begin position="24"/>
        <end position="441"/>
    </location>
</feature>
<reference evidence="2 3" key="1">
    <citation type="journal article" date="2003" name="Proc. Natl. Acad. Sci. U.S.A.">
        <title>Complete genome sequence and analysis of Wolinella succinogenes.</title>
        <authorList>
            <person name="Baar C."/>
            <person name="Eppinger M."/>
            <person name="Raddatz G."/>
            <person name="Simon JM."/>
            <person name="Lanz C."/>
            <person name="Klimmek O."/>
            <person name="Nandakumar R."/>
            <person name="Gross R."/>
            <person name="Rosinus A."/>
            <person name="Keller H."/>
            <person name="Jagtap P."/>
            <person name="Linke B."/>
            <person name="Meyer F."/>
            <person name="Lederer H."/>
            <person name="Schuster S.C."/>
        </authorList>
    </citation>
    <scope>NUCLEOTIDE SEQUENCE [LARGE SCALE GENOMIC DNA]</scope>
    <source>
        <strain evidence="3">ATCC 29543 / DSM 1740 / CCUG 13145 / JCM 31913 / LMG 7466 / NCTC 11488 / FDC 602W</strain>
    </source>
</reference>
<evidence type="ECO:0000256" key="1">
    <source>
        <dbReference type="SAM" id="SignalP"/>
    </source>
</evidence>
<evidence type="ECO:0000313" key="3">
    <source>
        <dbReference type="Proteomes" id="UP000000422"/>
    </source>
</evidence>
<evidence type="ECO:0008006" key="4">
    <source>
        <dbReference type="Google" id="ProtNLM"/>
    </source>
</evidence>
<keyword evidence="3" id="KW-1185">Reference proteome</keyword>
<organism evidence="3">
    <name type="scientific">Wolinella succinogenes (strain ATCC 29543 / DSM 1740 / CCUG 13145 / JCM 31913 / LMG 7466 / NCTC 11488 / FDC 602W)</name>
    <name type="common">Vibrio succinogenes</name>
    <dbReference type="NCBI Taxonomy" id="273121"/>
    <lineage>
        <taxon>Bacteria</taxon>
        <taxon>Pseudomonadati</taxon>
        <taxon>Campylobacterota</taxon>
        <taxon>Epsilonproteobacteria</taxon>
        <taxon>Campylobacterales</taxon>
        <taxon>Helicobacteraceae</taxon>
        <taxon>Wolinella</taxon>
    </lineage>
</organism>
<evidence type="ECO:0000313" key="2">
    <source>
        <dbReference type="EMBL" id="CAE10802.1"/>
    </source>
</evidence>
<dbReference type="Pfam" id="PF05538">
    <property type="entry name" value="Campylo_MOMP"/>
    <property type="match status" value="1"/>
</dbReference>
<dbReference type="STRING" id="273121.WS1780"/>
<dbReference type="SUPFAM" id="SSF56935">
    <property type="entry name" value="Porins"/>
    <property type="match status" value="1"/>
</dbReference>
<proteinExistence type="predicted"/>
<feature type="signal peptide" evidence="1">
    <location>
        <begin position="1"/>
        <end position="23"/>
    </location>
</feature>
<dbReference type="HOGENOM" id="CLU_679130_0_0_7"/>
<dbReference type="eggNOG" id="COG4773">
    <property type="taxonomic scope" value="Bacteria"/>
</dbReference>
<dbReference type="InterPro" id="IPR008439">
    <property type="entry name" value="Campylo_MOMP"/>
</dbReference>
<dbReference type="Proteomes" id="UP000000422">
    <property type="component" value="Chromosome"/>
</dbReference>